<evidence type="ECO:0000256" key="11">
    <source>
        <dbReference type="PROSITE-ProRule" id="PRU00076"/>
    </source>
</evidence>
<sequence>QRLTSSFIAHSEARLNIFCFLLNIPLGSTSINTNGFVATEEPPSESTYLGKMPPSFGMIAALHGDLDTSAGVGKVFFRQDSRADVLRRAAEHINRAFPYNDEVDPTHAVVVTWVDVAPHTPHTRGDGLEKKRNSFQLVLASLQKASYAILLYARDGVQFSSTLVQGSDVIMHGGFSKGLVPGFWFTSQGPYYRTTSDEEISVRELAEQTNSGQRGVWVYEIGTSPTFSDVSPGEVTDLPTEPPPFLAQTTEPSWPLYTGEQVKNDPEQIEIHSNQYQPLQPHDPEVVELDETEINVDVFSYNFGTCSNNRNKCSQFADCRDYSSGFCCHCRPGFYGNGIQCVAEGKPQRMNGKIHGRVFVGSSPYPVELGGVDLHSYVVVNDGRSYVAISDIPETLGPSLLPLSVLGGVIGWAFALEQPGYRNGFSVIGGEFTREAEVTFMPWNEKLIIRQEFKGTDELDHLVVKTTLEGKVPEMPLGSTVTMDPYAEIYQYVITSSSTREYKVNMPDGSTETRTYQCRQTITFQSCQHGDSLRDVKPSQMLSVDQVFVLYDVNNKILRYAMSNKVGDVNGGEPEENPCFTGRHGCDNNAVCRPGQGSQFTCECAAGFLGNGRDCDDVHKSVCQQERDSLLGGTVFGPRGPRPSESHIPACDGNGEYEPLQCDRRTGSCWCVDRNGVEVRGTRSAPGRTPMCIHDDGGPPDVRPTPRPDVDPLPPGTHLLFAQSGRIEHVPLESYEMRKEGAKAVLHLPERVIIGVAYDCVEKVVYWTDITSPAISKASIQGGEPTTVIRTDLGSPEGITVDHIGRTIFWTDSMKDRIEVASLDGSRRRVIVDSDLINPRAIVADPVHGHLYWTDWNREAPKIETSYMDGSNRRVLVQNDLGLPNGLTYDFQSSLLCWADAGTHKMECMHPDRGDRTSVLEGIQYPFGITSYGRKIFYTDWKRNAVVAMDRHSGRESDEFQPAKQTKLYGITSAYSQCPPGRNYCSVNNGGCTHLCLATPNGRSCKCPNNPATAACVERPAEY</sequence>
<accession>A0A8C7Z3X8</accession>
<dbReference type="SMART" id="SM00539">
    <property type="entry name" value="NIDO"/>
    <property type="match status" value="1"/>
</dbReference>
<evidence type="ECO:0000256" key="8">
    <source>
        <dbReference type="ARBA" id="ARBA00022889"/>
    </source>
</evidence>
<evidence type="ECO:0000256" key="3">
    <source>
        <dbReference type="ARBA" id="ARBA00022530"/>
    </source>
</evidence>
<comment type="caution">
    <text evidence="11">Lacks conserved residue(s) required for the propagation of feature annotation.</text>
</comment>
<dbReference type="Proteomes" id="UP000694383">
    <property type="component" value="Unplaced"/>
</dbReference>
<dbReference type="CDD" id="cd00191">
    <property type="entry name" value="TY"/>
    <property type="match status" value="1"/>
</dbReference>
<name>A0A8C7Z3X8_9TELE</name>
<dbReference type="PROSITE" id="PS51162">
    <property type="entry name" value="THYROGLOBULIN_1_2"/>
    <property type="match status" value="1"/>
</dbReference>
<dbReference type="GO" id="GO:0042813">
    <property type="term" value="F:Wnt receptor activity"/>
    <property type="evidence" value="ECO:0007669"/>
    <property type="project" value="TreeGrafter"/>
</dbReference>
<dbReference type="GO" id="GO:0007160">
    <property type="term" value="P:cell-matrix adhesion"/>
    <property type="evidence" value="ECO:0007669"/>
    <property type="project" value="InterPro"/>
</dbReference>
<dbReference type="SMART" id="SM00135">
    <property type="entry name" value="LY"/>
    <property type="match status" value="5"/>
</dbReference>
<keyword evidence="8" id="KW-0130">Cell adhesion</keyword>
<feature type="repeat" description="LDL-receptor class B" evidence="12">
    <location>
        <begin position="849"/>
        <end position="893"/>
    </location>
</feature>
<keyword evidence="19" id="KW-1185">Reference proteome</keyword>
<keyword evidence="5" id="KW-0732">Signal</keyword>
<dbReference type="Gene3D" id="2.120.10.30">
    <property type="entry name" value="TolB, C-terminal domain"/>
    <property type="match status" value="1"/>
</dbReference>
<feature type="repeat" description="LDL-receptor class B" evidence="12">
    <location>
        <begin position="763"/>
        <end position="805"/>
    </location>
</feature>
<feature type="repeat" description="LDL-receptor class B" evidence="12">
    <location>
        <begin position="806"/>
        <end position="848"/>
    </location>
</feature>
<feature type="domain" description="Thyroglobulin type-1" evidence="16">
    <location>
        <begin position="620"/>
        <end position="692"/>
    </location>
</feature>
<dbReference type="GO" id="GO:0017147">
    <property type="term" value="F:Wnt-protein binding"/>
    <property type="evidence" value="ECO:0007669"/>
    <property type="project" value="TreeGrafter"/>
</dbReference>
<keyword evidence="4 11" id="KW-0245">EGF-like domain</keyword>
<dbReference type="Gene3D" id="4.10.800.10">
    <property type="entry name" value="Thyroglobulin type-1"/>
    <property type="match status" value="1"/>
</dbReference>
<dbReference type="SUPFAM" id="SSF54511">
    <property type="entry name" value="GFP-like"/>
    <property type="match status" value="1"/>
</dbReference>
<dbReference type="InterPro" id="IPR036857">
    <property type="entry name" value="Thyroglobulin_1_sf"/>
</dbReference>
<evidence type="ECO:0000313" key="19">
    <source>
        <dbReference type="Proteomes" id="UP000694383"/>
    </source>
</evidence>
<evidence type="ECO:0000256" key="10">
    <source>
        <dbReference type="ARBA" id="ARBA00023180"/>
    </source>
</evidence>
<dbReference type="GO" id="GO:0060070">
    <property type="term" value="P:canonical Wnt signaling pathway"/>
    <property type="evidence" value="ECO:0007669"/>
    <property type="project" value="TreeGrafter"/>
</dbReference>
<dbReference type="InterPro" id="IPR003886">
    <property type="entry name" value="NIDO_dom"/>
</dbReference>
<dbReference type="GO" id="GO:0005604">
    <property type="term" value="C:basement membrane"/>
    <property type="evidence" value="ECO:0007669"/>
    <property type="project" value="UniProtKB-SubCell"/>
</dbReference>
<dbReference type="Pfam" id="PF00058">
    <property type="entry name" value="Ldl_recept_b"/>
    <property type="match status" value="3"/>
</dbReference>
<evidence type="ECO:0000256" key="13">
    <source>
        <dbReference type="PROSITE-ProRule" id="PRU00500"/>
    </source>
</evidence>
<feature type="disulfide bond" evidence="13">
    <location>
        <begin position="662"/>
        <end position="669"/>
    </location>
</feature>
<dbReference type="InterPro" id="IPR000152">
    <property type="entry name" value="EGF-type_Asp/Asn_hydroxyl_site"/>
</dbReference>
<protein>
    <submittedName>
        <fullName evidence="18">Nidogen 1a</fullName>
    </submittedName>
</protein>
<organism evidence="18 19">
    <name type="scientific">Oryzias sinensis</name>
    <name type="common">Chinese medaka</name>
    <dbReference type="NCBI Taxonomy" id="183150"/>
    <lineage>
        <taxon>Eukaryota</taxon>
        <taxon>Metazoa</taxon>
        <taxon>Chordata</taxon>
        <taxon>Craniata</taxon>
        <taxon>Vertebrata</taxon>
        <taxon>Euteleostomi</taxon>
        <taxon>Actinopterygii</taxon>
        <taxon>Neopterygii</taxon>
        <taxon>Teleostei</taxon>
        <taxon>Neoteleostei</taxon>
        <taxon>Acanthomorphata</taxon>
        <taxon>Ovalentaria</taxon>
        <taxon>Atherinomorphae</taxon>
        <taxon>Beloniformes</taxon>
        <taxon>Adrianichthyidae</taxon>
        <taxon>Oryziinae</taxon>
        <taxon>Oryzias</taxon>
    </lineage>
</organism>
<dbReference type="PROSITE" id="PS51120">
    <property type="entry name" value="LDLRB"/>
    <property type="match status" value="3"/>
</dbReference>
<feature type="domain" description="NIDO" evidence="17">
    <location>
        <begin position="61"/>
        <end position="224"/>
    </location>
</feature>
<evidence type="ECO:0000256" key="12">
    <source>
        <dbReference type="PROSITE-ProRule" id="PRU00461"/>
    </source>
</evidence>
<dbReference type="Pfam" id="PF06119">
    <property type="entry name" value="NIDO"/>
    <property type="match status" value="1"/>
</dbReference>
<dbReference type="SUPFAM" id="SSF63825">
    <property type="entry name" value="YWTD domain"/>
    <property type="match status" value="1"/>
</dbReference>
<keyword evidence="9 13" id="KW-1015">Disulfide bond</keyword>
<reference evidence="18" key="1">
    <citation type="submission" date="2025-08" db="UniProtKB">
        <authorList>
            <consortium name="Ensembl"/>
        </authorList>
    </citation>
    <scope>IDENTIFICATION</scope>
</reference>
<feature type="domain" description="EGF-like" evidence="14">
    <location>
        <begin position="575"/>
        <end position="616"/>
    </location>
</feature>
<dbReference type="GO" id="GO:0005886">
    <property type="term" value="C:plasma membrane"/>
    <property type="evidence" value="ECO:0007669"/>
    <property type="project" value="TreeGrafter"/>
</dbReference>
<dbReference type="SMART" id="SM00211">
    <property type="entry name" value="TY"/>
    <property type="match status" value="1"/>
</dbReference>
<dbReference type="PROSITE" id="PS01186">
    <property type="entry name" value="EGF_2"/>
    <property type="match status" value="2"/>
</dbReference>
<proteinExistence type="predicted"/>
<dbReference type="InterPro" id="IPR006605">
    <property type="entry name" value="G2_nidogen/fibulin_G2F"/>
</dbReference>
<comment type="subcellular location">
    <subcellularLocation>
        <location evidence="1">Secreted</location>
        <location evidence="1">Extracellular space</location>
        <location evidence="1">Extracellular matrix</location>
        <location evidence="1">Basement membrane</location>
    </subcellularLocation>
</comment>
<feature type="domain" description="Nidogen G2 beta-barrel" evidence="15">
    <location>
        <begin position="346"/>
        <end position="576"/>
    </location>
</feature>
<evidence type="ECO:0000256" key="2">
    <source>
        <dbReference type="ARBA" id="ARBA00022525"/>
    </source>
</evidence>
<evidence type="ECO:0000256" key="5">
    <source>
        <dbReference type="ARBA" id="ARBA00022729"/>
    </source>
</evidence>
<keyword evidence="7" id="KW-0084">Basement membrane</keyword>
<dbReference type="SUPFAM" id="SSF57610">
    <property type="entry name" value="Thyroglobulin type-1 domain"/>
    <property type="match status" value="1"/>
</dbReference>
<dbReference type="AlphaFoldDB" id="A0A8C7Z3X8"/>
<keyword evidence="6" id="KW-0106">Calcium</keyword>
<evidence type="ECO:0000259" key="16">
    <source>
        <dbReference type="PROSITE" id="PS51162"/>
    </source>
</evidence>
<keyword evidence="3" id="KW-0272">Extracellular matrix</keyword>
<dbReference type="InterPro" id="IPR009017">
    <property type="entry name" value="GFP"/>
</dbReference>
<reference evidence="18" key="2">
    <citation type="submission" date="2025-09" db="UniProtKB">
        <authorList>
            <consortium name="Ensembl"/>
        </authorList>
    </citation>
    <scope>IDENTIFICATION</scope>
</reference>
<evidence type="ECO:0000259" key="15">
    <source>
        <dbReference type="PROSITE" id="PS50993"/>
    </source>
</evidence>
<evidence type="ECO:0000256" key="6">
    <source>
        <dbReference type="ARBA" id="ARBA00022837"/>
    </source>
</evidence>
<dbReference type="PROSITE" id="PS00484">
    <property type="entry name" value="THYROGLOBULIN_1_1"/>
    <property type="match status" value="1"/>
</dbReference>
<dbReference type="Gene3D" id="2.40.155.10">
    <property type="entry name" value="Green fluorescent protein"/>
    <property type="match status" value="1"/>
</dbReference>
<evidence type="ECO:0000313" key="18">
    <source>
        <dbReference type="Ensembl" id="ENSOSIP00000035878.1"/>
    </source>
</evidence>
<evidence type="ECO:0000259" key="17">
    <source>
        <dbReference type="PROSITE" id="PS51220"/>
    </source>
</evidence>
<dbReference type="Gene3D" id="2.10.25.10">
    <property type="entry name" value="Laminin"/>
    <property type="match status" value="2"/>
</dbReference>
<evidence type="ECO:0000256" key="9">
    <source>
        <dbReference type="ARBA" id="ARBA00023157"/>
    </source>
</evidence>
<dbReference type="GeneTree" id="ENSGT00940000156318"/>
<dbReference type="InterPro" id="IPR050778">
    <property type="entry name" value="Cueball_EGF_LRP_Nidogen"/>
</dbReference>
<dbReference type="SMART" id="SM00682">
    <property type="entry name" value="G2F"/>
    <property type="match status" value="1"/>
</dbReference>
<dbReference type="PROSITE" id="PS00010">
    <property type="entry name" value="ASX_HYDROXYL"/>
    <property type="match status" value="1"/>
</dbReference>
<evidence type="ECO:0000256" key="7">
    <source>
        <dbReference type="ARBA" id="ARBA00022869"/>
    </source>
</evidence>
<dbReference type="InterPro" id="IPR000742">
    <property type="entry name" value="EGF"/>
</dbReference>
<dbReference type="CDD" id="cd00053">
    <property type="entry name" value="EGF"/>
    <property type="match status" value="1"/>
</dbReference>
<evidence type="ECO:0000256" key="4">
    <source>
        <dbReference type="ARBA" id="ARBA00022536"/>
    </source>
</evidence>
<dbReference type="InterPro" id="IPR000033">
    <property type="entry name" value="LDLR_classB_rpt"/>
</dbReference>
<dbReference type="PROSITE" id="PS50026">
    <property type="entry name" value="EGF_3"/>
    <property type="match status" value="1"/>
</dbReference>
<dbReference type="InterPro" id="IPR024731">
    <property type="entry name" value="NELL2-like_EGF"/>
</dbReference>
<dbReference type="InterPro" id="IPR000716">
    <property type="entry name" value="Thyroglobulin_1"/>
</dbReference>
<dbReference type="Pfam" id="PF00086">
    <property type="entry name" value="Thyroglobulin_1"/>
    <property type="match status" value="1"/>
</dbReference>
<dbReference type="Pfam" id="PF07474">
    <property type="entry name" value="G2F"/>
    <property type="match status" value="1"/>
</dbReference>
<dbReference type="PANTHER" id="PTHR46513">
    <property type="entry name" value="VITELLOGENIN RECEPTOR-LIKE PROTEIN-RELATED-RELATED"/>
    <property type="match status" value="1"/>
</dbReference>
<dbReference type="PROSITE" id="PS51220">
    <property type="entry name" value="NIDO"/>
    <property type="match status" value="1"/>
</dbReference>
<dbReference type="SMART" id="SM00181">
    <property type="entry name" value="EGF"/>
    <property type="match status" value="3"/>
</dbReference>
<dbReference type="PROSITE" id="PS50993">
    <property type="entry name" value="NIDOGEN_G2"/>
    <property type="match status" value="1"/>
</dbReference>
<keyword evidence="2" id="KW-0964">Secreted</keyword>
<dbReference type="Ensembl" id="ENSOSIT00000037829.1">
    <property type="protein sequence ID" value="ENSOSIP00000035878.1"/>
    <property type="gene ID" value="ENSOSIG00000017667.1"/>
</dbReference>
<dbReference type="CDD" id="cd00255">
    <property type="entry name" value="nidG2"/>
    <property type="match status" value="1"/>
</dbReference>
<dbReference type="InterPro" id="IPR011042">
    <property type="entry name" value="6-blade_b-propeller_TolB-like"/>
</dbReference>
<dbReference type="PANTHER" id="PTHR46513:SF6">
    <property type="entry name" value="NIDOGEN-1"/>
    <property type="match status" value="1"/>
</dbReference>
<keyword evidence="10" id="KW-0325">Glycoprotein</keyword>
<dbReference type="Pfam" id="PF12947">
    <property type="entry name" value="EGF_3"/>
    <property type="match status" value="1"/>
</dbReference>
<evidence type="ECO:0000256" key="1">
    <source>
        <dbReference type="ARBA" id="ARBA00004302"/>
    </source>
</evidence>
<dbReference type="FunFam" id="2.120.10.30:FF:000030">
    <property type="entry name" value="Nidogen 1"/>
    <property type="match status" value="1"/>
</dbReference>
<evidence type="ECO:0000259" key="14">
    <source>
        <dbReference type="PROSITE" id="PS50026"/>
    </source>
</evidence>